<sequence length="69" mass="8150">MIESEKESIDRKPFIEIQRETKKFRQDIFKKRHRAYGESMPNLVLILEHHYLPIPAHHLESNTGAIPKG</sequence>
<dbReference type="Proteomes" id="UP001188597">
    <property type="component" value="Unassembled WGS sequence"/>
</dbReference>
<name>A0AA88W9B9_9ASTE</name>
<keyword evidence="2" id="KW-1185">Reference proteome</keyword>
<evidence type="ECO:0000313" key="1">
    <source>
        <dbReference type="EMBL" id="KAK3023406.1"/>
    </source>
</evidence>
<comment type="caution">
    <text evidence="1">The sequence shown here is derived from an EMBL/GenBank/DDBJ whole genome shotgun (WGS) entry which is preliminary data.</text>
</comment>
<proteinExistence type="predicted"/>
<evidence type="ECO:0000313" key="2">
    <source>
        <dbReference type="Proteomes" id="UP001188597"/>
    </source>
</evidence>
<protein>
    <submittedName>
        <fullName evidence="1">Uncharacterized protein</fullName>
    </submittedName>
</protein>
<organism evidence="1 2">
    <name type="scientific">Escallonia herrerae</name>
    <dbReference type="NCBI Taxonomy" id="1293975"/>
    <lineage>
        <taxon>Eukaryota</taxon>
        <taxon>Viridiplantae</taxon>
        <taxon>Streptophyta</taxon>
        <taxon>Embryophyta</taxon>
        <taxon>Tracheophyta</taxon>
        <taxon>Spermatophyta</taxon>
        <taxon>Magnoliopsida</taxon>
        <taxon>eudicotyledons</taxon>
        <taxon>Gunneridae</taxon>
        <taxon>Pentapetalae</taxon>
        <taxon>asterids</taxon>
        <taxon>campanulids</taxon>
        <taxon>Escalloniales</taxon>
        <taxon>Escalloniaceae</taxon>
        <taxon>Escallonia</taxon>
    </lineage>
</organism>
<gene>
    <name evidence="1" type="ORF">RJ639_042794</name>
</gene>
<dbReference type="EMBL" id="JAVXUP010000657">
    <property type="protein sequence ID" value="KAK3023406.1"/>
    <property type="molecule type" value="Genomic_DNA"/>
</dbReference>
<accession>A0AA88W9B9</accession>
<reference evidence="1" key="1">
    <citation type="submission" date="2022-12" db="EMBL/GenBank/DDBJ databases">
        <title>Draft genome assemblies for two species of Escallonia (Escalloniales).</title>
        <authorList>
            <person name="Chanderbali A."/>
            <person name="Dervinis C."/>
            <person name="Anghel I."/>
            <person name="Soltis D."/>
            <person name="Soltis P."/>
            <person name="Zapata F."/>
        </authorList>
    </citation>
    <scope>NUCLEOTIDE SEQUENCE</scope>
    <source>
        <strain evidence="1">UCBG64.0493</strain>
        <tissue evidence="1">Leaf</tissue>
    </source>
</reference>
<dbReference type="AlphaFoldDB" id="A0AA88W9B9"/>